<dbReference type="RefSeq" id="WP_146464414.1">
    <property type="nucleotide sequence ID" value="NZ_VOGW01000043.1"/>
</dbReference>
<protein>
    <submittedName>
        <fullName evidence="2">Uncharacterized protein</fullName>
    </submittedName>
</protein>
<feature type="region of interest" description="Disordered" evidence="1">
    <location>
        <begin position="74"/>
        <end position="96"/>
    </location>
</feature>
<accession>A0A5C6JXK8</accession>
<comment type="caution">
    <text evidence="2">The sequence shown here is derived from an EMBL/GenBank/DDBJ whole genome shotgun (WGS) entry which is preliminary data.</text>
</comment>
<dbReference type="EMBL" id="VOGW01000043">
    <property type="protein sequence ID" value="TWV55420.1"/>
    <property type="molecule type" value="Genomic_DNA"/>
</dbReference>
<proteinExistence type="predicted"/>
<reference evidence="2" key="1">
    <citation type="journal article" date="2019" name="Microbiol. Resour. Announc.">
        <title>Draft Genomic Sequences of Streptomyces misionensis and Streptomyces albidoflavus, bacteria applied for phytopathogen biocontrol.</title>
        <authorList>
            <person name="Pylro V."/>
            <person name="Dias A."/>
            <person name="Andreote F."/>
            <person name="Varani A."/>
            <person name="Andreote C."/>
            <person name="Bernardo E."/>
            <person name="Martins T."/>
        </authorList>
    </citation>
    <scope>NUCLEOTIDE SEQUENCE [LARGE SCALE GENOMIC DNA]</scope>
    <source>
        <strain evidence="2">66</strain>
    </source>
</reference>
<organism evidence="2 3">
    <name type="scientific">Streptomyces misionensis</name>
    <dbReference type="NCBI Taxonomy" id="67331"/>
    <lineage>
        <taxon>Bacteria</taxon>
        <taxon>Bacillati</taxon>
        <taxon>Actinomycetota</taxon>
        <taxon>Actinomycetes</taxon>
        <taxon>Kitasatosporales</taxon>
        <taxon>Streptomycetaceae</taxon>
        <taxon>Streptomyces</taxon>
    </lineage>
</organism>
<sequence>MSRADDLGVDGDGIGRDRPPVSWAPDLGDGDAGSRVAVESPRKRWSERGRKVTTEPGTDPVIGAATGLQELRTAGDHGVTLSPSPGRRSGEGRIVADGGCDRHDGYGDTKTWSFL</sequence>
<evidence type="ECO:0000313" key="2">
    <source>
        <dbReference type="EMBL" id="TWV55420.1"/>
    </source>
</evidence>
<evidence type="ECO:0000313" key="3">
    <source>
        <dbReference type="Proteomes" id="UP000320481"/>
    </source>
</evidence>
<name>A0A5C6JXK8_9ACTN</name>
<dbReference type="AlphaFoldDB" id="A0A5C6JXK8"/>
<feature type="region of interest" description="Disordered" evidence="1">
    <location>
        <begin position="1"/>
        <end position="62"/>
    </location>
</feature>
<evidence type="ECO:0000256" key="1">
    <source>
        <dbReference type="SAM" id="MobiDB-lite"/>
    </source>
</evidence>
<keyword evidence="3" id="KW-1185">Reference proteome</keyword>
<feature type="compositionally biased region" description="Basic and acidic residues" evidence="1">
    <location>
        <begin position="40"/>
        <end position="53"/>
    </location>
</feature>
<dbReference type="Proteomes" id="UP000320481">
    <property type="component" value="Unassembled WGS sequence"/>
</dbReference>
<gene>
    <name evidence="2" type="ORF">FRZ03_07760</name>
</gene>